<dbReference type="PANTHER" id="PTHR43377">
    <property type="entry name" value="BILIVERDIN REDUCTASE A"/>
    <property type="match status" value="1"/>
</dbReference>
<dbReference type="GO" id="GO:0000166">
    <property type="term" value="F:nucleotide binding"/>
    <property type="evidence" value="ECO:0007669"/>
    <property type="project" value="InterPro"/>
</dbReference>
<dbReference type="Gene3D" id="3.30.360.10">
    <property type="entry name" value="Dihydrodipicolinate Reductase, domain 2"/>
    <property type="match status" value="1"/>
</dbReference>
<protein>
    <submittedName>
        <fullName evidence="3">Dehydrogenase</fullName>
    </submittedName>
</protein>
<accession>A0A101KV93</accession>
<dbReference type="PANTHER" id="PTHR43377:SF1">
    <property type="entry name" value="BILIVERDIN REDUCTASE A"/>
    <property type="match status" value="1"/>
</dbReference>
<evidence type="ECO:0000259" key="1">
    <source>
        <dbReference type="Pfam" id="PF01408"/>
    </source>
</evidence>
<dbReference type="OrthoDB" id="9792935at2"/>
<dbReference type="SUPFAM" id="SSF55347">
    <property type="entry name" value="Glyceraldehyde-3-phosphate dehydrogenase-like, C-terminal domain"/>
    <property type="match status" value="1"/>
</dbReference>
<dbReference type="AlphaFoldDB" id="A0A101KV93"/>
<reference evidence="3 4" key="1">
    <citation type="submission" date="2015-12" db="EMBL/GenBank/DDBJ databases">
        <title>Draft genome sequence of Mesorhizobium sp. UFLA 01-765, a multitolerant efficient symbiont and plant-growth promoting strain isolated from Zn-mining soil using Leucaena leucocephala as a trap plant.</title>
        <authorList>
            <person name="Rangel W.M."/>
            <person name="Thijs S."/>
            <person name="Longatti S.M."/>
            <person name="Moreira F.M."/>
            <person name="Weyens N."/>
            <person name="Vangronsveld J."/>
            <person name="Van Hamme J.D."/>
            <person name="Bottos E.M."/>
            <person name="Rineau F."/>
        </authorList>
    </citation>
    <scope>NUCLEOTIDE SEQUENCE [LARGE SCALE GENOMIC DNA]</scope>
    <source>
        <strain evidence="3 4">UFLA 01-765</strain>
    </source>
</reference>
<dbReference type="SUPFAM" id="SSF51735">
    <property type="entry name" value="NAD(P)-binding Rossmann-fold domains"/>
    <property type="match status" value="1"/>
</dbReference>
<feature type="domain" description="Gfo/Idh/MocA-like oxidoreductase N-terminal" evidence="1">
    <location>
        <begin position="2"/>
        <end position="116"/>
    </location>
</feature>
<evidence type="ECO:0000313" key="4">
    <source>
        <dbReference type="Proteomes" id="UP000053176"/>
    </source>
</evidence>
<dbReference type="Pfam" id="PF22725">
    <property type="entry name" value="GFO_IDH_MocA_C3"/>
    <property type="match status" value="1"/>
</dbReference>
<dbReference type="Proteomes" id="UP000053176">
    <property type="component" value="Unassembled WGS sequence"/>
</dbReference>
<dbReference type="Pfam" id="PF01408">
    <property type="entry name" value="GFO_IDH_MocA"/>
    <property type="match status" value="1"/>
</dbReference>
<gene>
    <name evidence="3" type="ORF">AU467_16925</name>
</gene>
<dbReference type="InterPro" id="IPR051450">
    <property type="entry name" value="Gfo/Idh/MocA_Oxidoreductases"/>
</dbReference>
<evidence type="ECO:0000259" key="2">
    <source>
        <dbReference type="Pfam" id="PF22725"/>
    </source>
</evidence>
<dbReference type="InterPro" id="IPR000683">
    <property type="entry name" value="Gfo/Idh/MocA-like_OxRdtase_N"/>
</dbReference>
<organism evidence="3 4">
    <name type="scientific">Rhizobium loti</name>
    <name type="common">Mesorhizobium loti</name>
    <dbReference type="NCBI Taxonomy" id="381"/>
    <lineage>
        <taxon>Bacteria</taxon>
        <taxon>Pseudomonadati</taxon>
        <taxon>Pseudomonadota</taxon>
        <taxon>Alphaproteobacteria</taxon>
        <taxon>Hyphomicrobiales</taxon>
        <taxon>Phyllobacteriaceae</taxon>
        <taxon>Mesorhizobium</taxon>
    </lineage>
</organism>
<comment type="caution">
    <text evidence="3">The sequence shown here is derived from an EMBL/GenBank/DDBJ whole genome shotgun (WGS) entry which is preliminary data.</text>
</comment>
<sequence length="323" mass="34649">MKIVLAGTSHWHADMHLDAARDAGAEIIGVWDEDEAHAMGFAARNSLKAIAAFEDVLATPADLILLMGHPSNVPARARRMIEADIPLILEKPAATSTAPLIQLRDLAHRRKAFVGVPLPNRFGPAVTAFERLRREGRAGQVAHGHFRVVNGPPERYAADGVGWVVDPAIGGGGALRNLGIHGVDAALSLASGELHLKAVSMGNRIHRSPVEDYALLVLEDDAGAVFTVEAGYTFASMRPGGDFEWRIVGANATLIDRGDKATCATLDDAAVVDLPVELPATRYRLSMRDTFERLRRNAAPAISMDDYVAAMSLIDAAYQKAGR</sequence>
<dbReference type="InterPro" id="IPR036291">
    <property type="entry name" value="NAD(P)-bd_dom_sf"/>
</dbReference>
<proteinExistence type="predicted"/>
<dbReference type="EMBL" id="LPWA01000090">
    <property type="protein sequence ID" value="KUM27574.1"/>
    <property type="molecule type" value="Genomic_DNA"/>
</dbReference>
<dbReference type="Gene3D" id="3.40.50.720">
    <property type="entry name" value="NAD(P)-binding Rossmann-like Domain"/>
    <property type="match status" value="1"/>
</dbReference>
<dbReference type="InterPro" id="IPR055170">
    <property type="entry name" value="GFO_IDH_MocA-like_dom"/>
</dbReference>
<name>A0A101KV93_RHILI</name>
<feature type="domain" description="GFO/IDH/MocA-like oxidoreductase" evidence="2">
    <location>
        <begin position="130"/>
        <end position="254"/>
    </location>
</feature>
<evidence type="ECO:0000313" key="3">
    <source>
        <dbReference type="EMBL" id="KUM27574.1"/>
    </source>
</evidence>